<dbReference type="Gene3D" id="2.60.120.730">
    <property type="match status" value="2"/>
</dbReference>
<evidence type="ECO:0000259" key="2">
    <source>
        <dbReference type="Pfam" id="PF25513"/>
    </source>
</evidence>
<dbReference type="RefSeq" id="WP_255388723.1">
    <property type="nucleotide sequence ID" value="NZ_CP101508.1"/>
</dbReference>
<dbReference type="Pfam" id="PF18628">
    <property type="entry name" value="P2_N"/>
    <property type="match status" value="1"/>
</dbReference>
<dbReference type="Pfam" id="PF25513">
    <property type="entry name" value="P2_C"/>
    <property type="match status" value="1"/>
</dbReference>
<gene>
    <name evidence="3" type="ORF">NNL38_14505</name>
</gene>
<evidence type="ECO:0000313" key="4">
    <source>
        <dbReference type="Proteomes" id="UP001057998"/>
    </source>
</evidence>
<dbReference type="InterPro" id="IPR057915">
    <property type="entry name" value="P2_C"/>
</dbReference>
<sequence>MELLATPFAPRPKELDPVEGVGWGNRASLRLVSGPTYHSIELVTNITDPKDIERVEVSLNGSAKVNITGETLVKLQSHRKNYAEPGRYVLSFGDPTLRTKVGVRQTDLVTLAGEIWFVYVTLKSKPATDAQGTPTPPPSIRARAHVLPSQSTRYYMPRVYELTWFASATGRTPFDFSERSPALNLKRIHFLDDSIDRVRVLRDSYEELNVTKADNAFDLAQSKKEQNTGWFSLDFIRYGFGADGMLNTAARNQLAFELDKNAVGSVPVIVEAVEQVNALPSKAA</sequence>
<evidence type="ECO:0000313" key="3">
    <source>
        <dbReference type="EMBL" id="UTV27504.1"/>
    </source>
</evidence>
<dbReference type="EMBL" id="CP101508">
    <property type="protein sequence ID" value="UTV27504.1"/>
    <property type="molecule type" value="Genomic_DNA"/>
</dbReference>
<reference evidence="3" key="1">
    <citation type="submission" date="2022-07" db="EMBL/GenBank/DDBJ databases">
        <title>Genome sequencing of Photobacterium atrarenae GJH2-4.</title>
        <authorList>
            <person name="Park S.-J."/>
        </authorList>
    </citation>
    <scope>NUCLEOTIDE SEQUENCE</scope>
    <source>
        <strain evidence="3">GJH2-4</strain>
    </source>
</reference>
<dbReference type="InterPro" id="IPR053751">
    <property type="entry name" value="Viral_Major_Capsid_sf"/>
</dbReference>
<protein>
    <submittedName>
        <fullName evidence="3">Major capsid protein P2</fullName>
    </submittedName>
</protein>
<dbReference type="Proteomes" id="UP001057998">
    <property type="component" value="Chromosome 1"/>
</dbReference>
<proteinExistence type="predicted"/>
<keyword evidence="4" id="KW-1185">Reference proteome</keyword>
<dbReference type="InterPro" id="IPR041377">
    <property type="entry name" value="P2_N"/>
</dbReference>
<evidence type="ECO:0000259" key="1">
    <source>
        <dbReference type="Pfam" id="PF18628"/>
    </source>
</evidence>
<organism evidence="3 4">
    <name type="scientific">Photobacterium atrarenae</name>
    <dbReference type="NCBI Taxonomy" id="865757"/>
    <lineage>
        <taxon>Bacteria</taxon>
        <taxon>Pseudomonadati</taxon>
        <taxon>Pseudomonadota</taxon>
        <taxon>Gammaproteobacteria</taxon>
        <taxon>Vibrionales</taxon>
        <taxon>Vibrionaceae</taxon>
        <taxon>Photobacterium</taxon>
    </lineage>
</organism>
<feature type="domain" description="Viral coat protein P2 C-terminal" evidence="2">
    <location>
        <begin position="156"/>
        <end position="276"/>
    </location>
</feature>
<accession>A0ABY5GFK1</accession>
<feature type="domain" description="Viral coat protein P2 N-terminal" evidence="1">
    <location>
        <begin position="12"/>
        <end position="146"/>
    </location>
</feature>
<name>A0ABY5GFK1_9GAMM</name>